<proteinExistence type="predicted"/>
<evidence type="ECO:0000313" key="1">
    <source>
        <dbReference type="EMBL" id="CAD73112.1"/>
    </source>
</evidence>
<dbReference type="KEGG" id="rba:RB3302"/>
<reference evidence="1 2" key="1">
    <citation type="journal article" date="2003" name="Proc. Natl. Acad. Sci. U.S.A.">
        <title>Complete genome sequence of the marine planctomycete Pirellula sp. strain 1.</title>
        <authorList>
            <person name="Gloeckner F.O."/>
            <person name="Kube M."/>
            <person name="Bauer M."/>
            <person name="Teeling H."/>
            <person name="Lombardot T."/>
            <person name="Ludwig W."/>
            <person name="Gade D."/>
            <person name="Beck A."/>
            <person name="Borzym K."/>
            <person name="Heitmann K."/>
            <person name="Rabus R."/>
            <person name="Schlesner H."/>
            <person name="Amann R."/>
            <person name="Reinhardt R."/>
        </authorList>
    </citation>
    <scope>NUCLEOTIDE SEQUENCE [LARGE SCALE GENOMIC DNA]</scope>
    <source>
        <strain evidence="2">DSM 10527 / NCIMB 13988 / SH1</strain>
    </source>
</reference>
<keyword evidence="2" id="KW-1185">Reference proteome</keyword>
<evidence type="ECO:0000313" key="2">
    <source>
        <dbReference type="Proteomes" id="UP000001025"/>
    </source>
</evidence>
<dbReference type="EMBL" id="BX294138">
    <property type="protein sequence ID" value="CAD73112.1"/>
    <property type="molecule type" value="Genomic_DNA"/>
</dbReference>
<sequence>MRSSQLRLDRFKRTFESDFDQSIWSTNAVCPHKTGSHNLPKTPSQLSRLATVLTHTVQMHPTDAGGAAHN</sequence>
<gene>
    <name evidence="1" type="ordered locus">RB3302</name>
</gene>
<name>Q7UUG7_RHOBA</name>
<dbReference type="AlphaFoldDB" id="Q7UUG7"/>
<dbReference type="InParanoid" id="Q7UUG7"/>
<dbReference type="Proteomes" id="UP000001025">
    <property type="component" value="Chromosome"/>
</dbReference>
<dbReference type="HOGENOM" id="CLU_2755176_0_0_0"/>
<organism evidence="1 2">
    <name type="scientific">Rhodopirellula baltica (strain DSM 10527 / NCIMB 13988 / SH1)</name>
    <dbReference type="NCBI Taxonomy" id="243090"/>
    <lineage>
        <taxon>Bacteria</taxon>
        <taxon>Pseudomonadati</taxon>
        <taxon>Planctomycetota</taxon>
        <taxon>Planctomycetia</taxon>
        <taxon>Pirellulales</taxon>
        <taxon>Pirellulaceae</taxon>
        <taxon>Rhodopirellula</taxon>
    </lineage>
</organism>
<dbReference type="STRING" id="243090.RB3302"/>
<accession>Q7UUG7</accession>
<protein>
    <submittedName>
        <fullName evidence="1">Uncharacterized protein</fullName>
    </submittedName>
</protein>
<dbReference type="EnsemblBacteria" id="CAD73112">
    <property type="protein sequence ID" value="CAD73112"/>
    <property type="gene ID" value="RB3302"/>
</dbReference>